<evidence type="ECO:0000256" key="1">
    <source>
        <dbReference type="ARBA" id="ARBA00001973"/>
    </source>
</evidence>
<comment type="function">
    <text evidence="15">Lytic polysaccharide monooxygenase (LMPO) that depolymerizes crystalline and amorphous polysaccharides via the oxidation of scissile alpha- or beta-(1-4)-glycosidic bonds, yielding C1 and/or C4 oxidation products. Catalysis by LPMOs requires the reduction of the active-site copper from Cu(II) to Cu(I) by a reducing agent and H(2)O(2) or O(2) as a cosubstrate.</text>
</comment>
<name>A0A2T2N452_CORCC</name>
<evidence type="ECO:0000256" key="16">
    <source>
        <dbReference type="SAM" id="SignalP"/>
    </source>
</evidence>
<keyword evidence="10 15" id="KW-1015">Disulfide bond</keyword>
<organism evidence="18 19">
    <name type="scientific">Corynespora cassiicola Philippines</name>
    <dbReference type="NCBI Taxonomy" id="1448308"/>
    <lineage>
        <taxon>Eukaryota</taxon>
        <taxon>Fungi</taxon>
        <taxon>Dikarya</taxon>
        <taxon>Ascomycota</taxon>
        <taxon>Pezizomycotina</taxon>
        <taxon>Dothideomycetes</taxon>
        <taxon>Pleosporomycetidae</taxon>
        <taxon>Pleosporales</taxon>
        <taxon>Corynesporascaceae</taxon>
        <taxon>Corynespora</taxon>
    </lineage>
</organism>
<keyword evidence="5 16" id="KW-0732">Signal</keyword>
<dbReference type="GO" id="GO:0005576">
    <property type="term" value="C:extracellular region"/>
    <property type="evidence" value="ECO:0007669"/>
    <property type="project" value="UniProtKB-SubCell"/>
</dbReference>
<evidence type="ECO:0000256" key="4">
    <source>
        <dbReference type="ARBA" id="ARBA00022723"/>
    </source>
</evidence>
<proteinExistence type="inferred from homology"/>
<evidence type="ECO:0000256" key="2">
    <source>
        <dbReference type="ARBA" id="ARBA00004613"/>
    </source>
</evidence>
<dbReference type="GO" id="GO:0004497">
    <property type="term" value="F:monooxygenase activity"/>
    <property type="evidence" value="ECO:0007669"/>
    <property type="project" value="UniProtKB-KW"/>
</dbReference>
<keyword evidence="9" id="KW-0503">Monooxygenase</keyword>
<protein>
    <recommendedName>
        <fullName evidence="15">AA9 family lytic polysaccharide monooxygenase</fullName>
        <ecNumber evidence="15">1.14.99.56</ecNumber>
    </recommendedName>
    <alternativeName>
        <fullName evidence="15">Endo-beta-1,4-glucanase</fullName>
    </alternativeName>
    <alternativeName>
        <fullName evidence="15">Glycosyl hydrolase 61 family protein</fullName>
    </alternativeName>
</protein>
<reference evidence="18 19" key="1">
    <citation type="journal article" date="2018" name="Front. Microbiol.">
        <title>Genome-Wide Analysis of Corynespora cassiicola Leaf Fall Disease Putative Effectors.</title>
        <authorList>
            <person name="Lopez D."/>
            <person name="Ribeiro S."/>
            <person name="Label P."/>
            <person name="Fumanal B."/>
            <person name="Venisse J.S."/>
            <person name="Kohler A."/>
            <person name="de Oliveira R.R."/>
            <person name="Labutti K."/>
            <person name="Lipzen A."/>
            <person name="Lail K."/>
            <person name="Bauer D."/>
            <person name="Ohm R.A."/>
            <person name="Barry K.W."/>
            <person name="Spatafora J."/>
            <person name="Grigoriev I.V."/>
            <person name="Martin F.M."/>
            <person name="Pujade-Renaud V."/>
        </authorList>
    </citation>
    <scope>NUCLEOTIDE SEQUENCE [LARGE SCALE GENOMIC DNA]</scope>
    <source>
        <strain evidence="18 19">Philippines</strain>
    </source>
</reference>
<keyword evidence="8" id="KW-0186">Copper</keyword>
<feature type="domain" description="Auxiliary Activity family 9 catalytic" evidence="17">
    <location>
        <begin position="17"/>
        <end position="214"/>
    </location>
</feature>
<comment type="cofactor">
    <cofactor evidence="1">
        <name>Cu(2+)</name>
        <dbReference type="ChEBI" id="CHEBI:29036"/>
    </cofactor>
</comment>
<keyword evidence="3 15" id="KW-0964">Secreted</keyword>
<keyword evidence="19" id="KW-1185">Reference proteome</keyword>
<comment type="similarity">
    <text evidence="13">Belongs to the polysaccharide monooxygenase AA9 family.</text>
</comment>
<comment type="subcellular location">
    <subcellularLocation>
        <location evidence="2 15">Secreted</location>
    </subcellularLocation>
</comment>
<sequence length="229" mass="23628">MKTAFVLLAAIASASAHSTWQQLWVGSTDQKDTCARTVKDNSPIDSVTSADMFCGRGPKSTQGVCEVAAGTSLTVEMHAQPGDRSCSQPAIGGNHYGPVLVYMAKVADAKTATSGSFFKVAEDGYTGTTASWGTEILNANCGKRAFTVPKSLASGDYLVRAEAIALHAGAGNPQPYVTCFQVKVTGGGSASPSGVSFPGGYSKSDALFSKAIYDSSFKYVSPGPAVWSG</sequence>
<keyword evidence="4" id="KW-0479">Metal-binding</keyword>
<dbReference type="PANTHER" id="PTHR33353">
    <property type="entry name" value="PUTATIVE (AFU_ORTHOLOGUE AFUA_1G12560)-RELATED"/>
    <property type="match status" value="1"/>
</dbReference>
<accession>A0A2T2N452</accession>
<keyword evidence="12 15" id="KW-0624">Polysaccharide degradation</keyword>
<evidence type="ECO:0000256" key="3">
    <source>
        <dbReference type="ARBA" id="ARBA00022525"/>
    </source>
</evidence>
<evidence type="ECO:0000256" key="6">
    <source>
        <dbReference type="ARBA" id="ARBA00023001"/>
    </source>
</evidence>
<dbReference type="Gene3D" id="2.70.50.70">
    <property type="match status" value="1"/>
</dbReference>
<evidence type="ECO:0000313" key="19">
    <source>
        <dbReference type="Proteomes" id="UP000240883"/>
    </source>
</evidence>
<evidence type="ECO:0000256" key="10">
    <source>
        <dbReference type="ARBA" id="ARBA00023157"/>
    </source>
</evidence>
<evidence type="ECO:0000313" key="18">
    <source>
        <dbReference type="EMBL" id="PSN60225.1"/>
    </source>
</evidence>
<dbReference type="InterPro" id="IPR005103">
    <property type="entry name" value="AA9_LPMO"/>
</dbReference>
<evidence type="ECO:0000256" key="9">
    <source>
        <dbReference type="ARBA" id="ARBA00023033"/>
    </source>
</evidence>
<keyword evidence="11 15" id="KW-0119">Carbohydrate metabolism</keyword>
<evidence type="ECO:0000256" key="11">
    <source>
        <dbReference type="ARBA" id="ARBA00023277"/>
    </source>
</evidence>
<keyword evidence="7" id="KW-0560">Oxidoreductase</keyword>
<dbReference type="EMBL" id="KZ678150">
    <property type="protein sequence ID" value="PSN60225.1"/>
    <property type="molecule type" value="Genomic_DNA"/>
</dbReference>
<keyword evidence="6 15" id="KW-0136">Cellulose degradation</keyword>
<dbReference type="STRING" id="1448308.A0A2T2N452"/>
<dbReference type="AlphaFoldDB" id="A0A2T2N452"/>
<dbReference type="PANTHER" id="PTHR33353:SF9">
    <property type="entry name" value="ENDOGLUCANASE II"/>
    <property type="match status" value="1"/>
</dbReference>
<evidence type="ECO:0000256" key="5">
    <source>
        <dbReference type="ARBA" id="ARBA00022729"/>
    </source>
</evidence>
<evidence type="ECO:0000256" key="14">
    <source>
        <dbReference type="ARBA" id="ARBA00045077"/>
    </source>
</evidence>
<comment type="catalytic activity">
    <reaction evidence="14 15">
        <text>[(1-&gt;4)-beta-D-glucosyl]n+m + reduced acceptor + O2 = 4-dehydro-beta-D-glucosyl-[(1-&gt;4)-beta-D-glucosyl]n-1 + [(1-&gt;4)-beta-D-glucosyl]m + acceptor + H2O.</text>
        <dbReference type="EC" id="1.14.99.56"/>
    </reaction>
</comment>
<dbReference type="GO" id="GO:0030245">
    <property type="term" value="P:cellulose catabolic process"/>
    <property type="evidence" value="ECO:0007669"/>
    <property type="project" value="UniProtKB-UniRule"/>
</dbReference>
<feature type="chain" id="PRO_5015456712" description="AA9 family lytic polysaccharide monooxygenase" evidence="16">
    <location>
        <begin position="17"/>
        <end position="229"/>
    </location>
</feature>
<comment type="domain">
    <text evidence="15">Has a modular structure: an endo-beta-1,4-glucanase catalytic module at the N-terminus, a linker rich in serines and threonines, and a C-terminal carbohydrate-binding module (CBM).</text>
</comment>
<evidence type="ECO:0000256" key="12">
    <source>
        <dbReference type="ARBA" id="ARBA00023326"/>
    </source>
</evidence>
<evidence type="ECO:0000256" key="13">
    <source>
        <dbReference type="ARBA" id="ARBA00044502"/>
    </source>
</evidence>
<dbReference type="OrthoDB" id="3238762at2759"/>
<dbReference type="GO" id="GO:0008810">
    <property type="term" value="F:cellulase activity"/>
    <property type="evidence" value="ECO:0007669"/>
    <property type="project" value="UniProtKB-UniRule"/>
</dbReference>
<dbReference type="Pfam" id="PF03443">
    <property type="entry name" value="AA9"/>
    <property type="match status" value="1"/>
</dbReference>
<dbReference type="GO" id="GO:0030248">
    <property type="term" value="F:cellulose binding"/>
    <property type="evidence" value="ECO:0007669"/>
    <property type="project" value="UniProtKB-UniRule"/>
</dbReference>
<feature type="signal peptide" evidence="16">
    <location>
        <begin position="1"/>
        <end position="16"/>
    </location>
</feature>
<evidence type="ECO:0000256" key="8">
    <source>
        <dbReference type="ARBA" id="ARBA00023008"/>
    </source>
</evidence>
<evidence type="ECO:0000256" key="15">
    <source>
        <dbReference type="RuleBase" id="RU368122"/>
    </source>
</evidence>
<evidence type="ECO:0000256" key="7">
    <source>
        <dbReference type="ARBA" id="ARBA00023002"/>
    </source>
</evidence>
<dbReference type="EC" id="1.14.99.56" evidence="15"/>
<evidence type="ECO:0000259" key="17">
    <source>
        <dbReference type="Pfam" id="PF03443"/>
    </source>
</evidence>
<dbReference type="Proteomes" id="UP000240883">
    <property type="component" value="Unassembled WGS sequence"/>
</dbReference>
<gene>
    <name evidence="18" type="ORF">BS50DRAFT_579384</name>
</gene>
<dbReference type="GO" id="GO:0046872">
    <property type="term" value="F:metal ion binding"/>
    <property type="evidence" value="ECO:0007669"/>
    <property type="project" value="UniProtKB-KW"/>
</dbReference>
<dbReference type="InterPro" id="IPR049892">
    <property type="entry name" value="AA9"/>
</dbReference>
<dbReference type="CDD" id="cd21175">
    <property type="entry name" value="LPMO_AA9"/>
    <property type="match status" value="1"/>
</dbReference>